<gene>
    <name evidence="1" type="ORF">BerOc1_02493</name>
</gene>
<organism evidence="1 2">
    <name type="scientific">Pseudodesulfovibrio hydrargyri</name>
    <dbReference type="NCBI Taxonomy" id="2125990"/>
    <lineage>
        <taxon>Bacteria</taxon>
        <taxon>Pseudomonadati</taxon>
        <taxon>Thermodesulfobacteriota</taxon>
        <taxon>Desulfovibrionia</taxon>
        <taxon>Desulfovibrionales</taxon>
        <taxon>Desulfovibrionaceae</taxon>
    </lineage>
</organism>
<dbReference type="REBASE" id="177962">
    <property type="entry name" value="DspOc1ORF2494P"/>
</dbReference>
<reference evidence="1 2" key="1">
    <citation type="submission" date="2015-09" db="EMBL/GenBank/DDBJ databases">
        <title>Genome of Desulfovibrio dechloracetivorans BerOc1, a mercury methylating strain isolated from highly hydrocarbons and metals contaminated coastal sediments.</title>
        <authorList>
            <person name="Goni Urriza M."/>
            <person name="Gassie C."/>
            <person name="Bouchez O."/>
            <person name="Klopp C."/>
            <person name="Ranchou-Peyruse A."/>
            <person name="Remy G."/>
        </authorList>
    </citation>
    <scope>NUCLEOTIDE SEQUENCE [LARGE SCALE GENOMIC DNA]</scope>
    <source>
        <strain evidence="1 2">BerOc1</strain>
    </source>
</reference>
<accession>A0A1J5N6X0</accession>
<evidence type="ECO:0000313" key="1">
    <source>
        <dbReference type="EMBL" id="OIQ50552.1"/>
    </source>
</evidence>
<proteinExistence type="predicted"/>
<dbReference type="AlphaFoldDB" id="A0A1J5N6X0"/>
<protein>
    <submittedName>
        <fullName evidence="1">Uncharacterized protein</fullName>
    </submittedName>
</protein>
<dbReference type="Proteomes" id="UP000181901">
    <property type="component" value="Unassembled WGS sequence"/>
</dbReference>
<sequence length="267" mass="29765">MTTCISSEDIMAFKNCLSPLIGAQINILNIPKDLLKSFEPSQIGTIVGTLMDVAIPELDKLYPDDGLFAKVGLSKHDGILGDREGYPDYQHNLGFRAELKLLYVDPEGVEMKVPATRREPSARLTQKVTVKNVIPEKDILLVVAYQLRENAQHDGFYCPTIIDVGAFPVSECIAARDYRLLNSGGRWFGNYETPAILSRIGKAKIEAGEELDTTTYGRKESEGKCFNEDTNFGKLKRIPYKPLQEYLKLHGATYSARGGYPSPWKIS</sequence>
<evidence type="ECO:0000313" key="2">
    <source>
        <dbReference type="Proteomes" id="UP000181901"/>
    </source>
</evidence>
<name>A0A1J5N6X0_9BACT</name>
<comment type="caution">
    <text evidence="1">The sequence shown here is derived from an EMBL/GenBank/DDBJ whole genome shotgun (WGS) entry which is preliminary data.</text>
</comment>
<keyword evidence="2" id="KW-1185">Reference proteome</keyword>
<dbReference type="EMBL" id="LKAQ01000004">
    <property type="protein sequence ID" value="OIQ50552.1"/>
    <property type="molecule type" value="Genomic_DNA"/>
</dbReference>